<evidence type="ECO:0000313" key="2">
    <source>
        <dbReference type="EMBL" id="MCS4556622.1"/>
    </source>
</evidence>
<dbReference type="InterPro" id="IPR008309">
    <property type="entry name" value="YdbL"/>
</dbReference>
<keyword evidence="3" id="KW-1185">Reference proteome</keyword>
<name>A0ABT2FKX1_9GAMM</name>
<evidence type="ECO:0000313" key="3">
    <source>
        <dbReference type="Proteomes" id="UP001201549"/>
    </source>
</evidence>
<evidence type="ECO:0000256" key="1">
    <source>
        <dbReference type="SAM" id="SignalP"/>
    </source>
</evidence>
<feature type="chain" id="PRO_5045603306" evidence="1">
    <location>
        <begin position="21"/>
        <end position="106"/>
    </location>
</feature>
<dbReference type="Pfam" id="PF07027">
    <property type="entry name" value="DUF1318"/>
    <property type="match status" value="1"/>
</dbReference>
<dbReference type="PIRSF" id="PIRSF025560">
    <property type="entry name" value="UCP025560"/>
    <property type="match status" value="1"/>
</dbReference>
<keyword evidence="1" id="KW-0732">Signal</keyword>
<proteinExistence type="predicted"/>
<gene>
    <name evidence="2" type="ORF">L9G74_09240</name>
</gene>
<organism evidence="2 3">
    <name type="scientific">Shewanella electrica</name>
    <dbReference type="NCBI Taxonomy" id="515560"/>
    <lineage>
        <taxon>Bacteria</taxon>
        <taxon>Pseudomonadati</taxon>
        <taxon>Pseudomonadota</taxon>
        <taxon>Gammaproteobacteria</taxon>
        <taxon>Alteromonadales</taxon>
        <taxon>Shewanellaceae</taxon>
        <taxon>Shewanella</taxon>
    </lineage>
</organism>
<reference evidence="3" key="1">
    <citation type="submission" date="2023-07" db="EMBL/GenBank/DDBJ databases">
        <title>Shewanella mangrovi sp. nov., an acetaldehyde- degrading bacterium isolated from mangrove sediment.</title>
        <authorList>
            <person name="Liu Y."/>
        </authorList>
    </citation>
    <scope>NUCLEOTIDE SEQUENCE [LARGE SCALE GENOMIC DNA]</scope>
    <source>
        <strain evidence="3">C32</strain>
    </source>
</reference>
<sequence>MKLRLITFLTALSLSFAAAALDLQQAKDQGLVGEQANGYLAPLKTSADVTALVKEVNAKRTAAYEQIAAKNGISVTDVAKLAAKKIIAKAEKGHMVQDGSGNWIKK</sequence>
<feature type="signal peptide" evidence="1">
    <location>
        <begin position="1"/>
        <end position="20"/>
    </location>
</feature>
<protein>
    <submittedName>
        <fullName evidence="2">YdbL family protein</fullName>
    </submittedName>
</protein>
<accession>A0ABT2FKX1</accession>
<dbReference type="RefSeq" id="WP_238896026.1">
    <property type="nucleotide sequence ID" value="NZ_JAKOGG010000005.1"/>
</dbReference>
<dbReference type="Proteomes" id="UP001201549">
    <property type="component" value="Unassembled WGS sequence"/>
</dbReference>
<comment type="caution">
    <text evidence="2">The sequence shown here is derived from an EMBL/GenBank/DDBJ whole genome shotgun (WGS) entry which is preliminary data.</text>
</comment>
<dbReference type="EMBL" id="JAKOGG010000005">
    <property type="protein sequence ID" value="MCS4556622.1"/>
    <property type="molecule type" value="Genomic_DNA"/>
</dbReference>